<feature type="transmembrane region" description="Helical" evidence="1">
    <location>
        <begin position="21"/>
        <end position="41"/>
    </location>
</feature>
<gene>
    <name evidence="2" type="ORF">BDW42DRAFT_1955</name>
</gene>
<keyword evidence="3" id="KW-1185">Reference proteome</keyword>
<name>A0A2J5I5Y4_9EURO</name>
<evidence type="ECO:0000313" key="3">
    <source>
        <dbReference type="Proteomes" id="UP000235023"/>
    </source>
</evidence>
<keyword evidence="1" id="KW-0472">Membrane</keyword>
<reference evidence="3" key="1">
    <citation type="submission" date="2017-12" db="EMBL/GenBank/DDBJ databases">
        <authorList>
            <consortium name="DOE Joint Genome Institute"/>
            <person name="Mondo S.J."/>
            <person name="Kjaerbolling I."/>
            <person name="Vesth T.C."/>
            <person name="Frisvad J.C."/>
            <person name="Nybo J.L."/>
            <person name="Theobald S."/>
            <person name="Kuo A."/>
            <person name="Bowyer P."/>
            <person name="Matsuda Y."/>
            <person name="Lyhne E.K."/>
            <person name="Kogle M.E."/>
            <person name="Clum A."/>
            <person name="Lipzen A."/>
            <person name="Salamov A."/>
            <person name="Ngan C.Y."/>
            <person name="Daum C."/>
            <person name="Chiniquy J."/>
            <person name="Barry K."/>
            <person name="LaButti K."/>
            <person name="Haridas S."/>
            <person name="Simmons B.A."/>
            <person name="Magnuson J.K."/>
            <person name="Mortensen U.H."/>
            <person name="Larsen T.O."/>
            <person name="Grigoriev I.V."/>
            <person name="Baker S.E."/>
            <person name="Andersen M.R."/>
            <person name="Nordberg H.P."/>
            <person name="Cantor M.N."/>
            <person name="Hua S.X."/>
        </authorList>
    </citation>
    <scope>NUCLEOTIDE SEQUENCE [LARGE SCALE GENOMIC DNA]</scope>
    <source>
        <strain evidence="3">IBT 19404</strain>
    </source>
</reference>
<sequence length="70" mass="8138">MSIHAILIRAILYTYNKIKQILYITITVDNPYVFGLIPMLLEFTAVKKDNNKIADQRVTPQMLCVRIVRT</sequence>
<keyword evidence="1" id="KW-1133">Transmembrane helix</keyword>
<accession>A0A2J5I5Y4</accession>
<dbReference type="AlphaFoldDB" id="A0A2J5I5Y4"/>
<evidence type="ECO:0000256" key="1">
    <source>
        <dbReference type="SAM" id="Phobius"/>
    </source>
</evidence>
<protein>
    <submittedName>
        <fullName evidence="2">Uncharacterized protein</fullName>
    </submittedName>
</protein>
<evidence type="ECO:0000313" key="2">
    <source>
        <dbReference type="EMBL" id="PLN85284.1"/>
    </source>
</evidence>
<proteinExistence type="predicted"/>
<dbReference type="EMBL" id="KZ559505">
    <property type="protein sequence ID" value="PLN85284.1"/>
    <property type="molecule type" value="Genomic_DNA"/>
</dbReference>
<organism evidence="2 3">
    <name type="scientific">Aspergillus taichungensis</name>
    <dbReference type="NCBI Taxonomy" id="482145"/>
    <lineage>
        <taxon>Eukaryota</taxon>
        <taxon>Fungi</taxon>
        <taxon>Dikarya</taxon>
        <taxon>Ascomycota</taxon>
        <taxon>Pezizomycotina</taxon>
        <taxon>Eurotiomycetes</taxon>
        <taxon>Eurotiomycetidae</taxon>
        <taxon>Eurotiales</taxon>
        <taxon>Aspergillaceae</taxon>
        <taxon>Aspergillus</taxon>
        <taxon>Aspergillus subgen. Circumdati</taxon>
    </lineage>
</organism>
<keyword evidence="1" id="KW-0812">Transmembrane</keyword>
<dbReference type="Proteomes" id="UP000235023">
    <property type="component" value="Unassembled WGS sequence"/>
</dbReference>